<dbReference type="EMBL" id="KN822088">
    <property type="protein sequence ID" value="KIM58250.1"/>
    <property type="molecule type" value="Genomic_DNA"/>
</dbReference>
<dbReference type="AlphaFoldDB" id="A0A0C3DC09"/>
<evidence type="ECO:0000313" key="2">
    <source>
        <dbReference type="Proteomes" id="UP000053989"/>
    </source>
</evidence>
<name>A0A0C3DC09_9AGAM</name>
<dbReference type="HOGENOM" id="CLU_3074497_0_0_1"/>
<gene>
    <name evidence="1" type="ORF">SCLCIDRAFT_1097757</name>
</gene>
<reference evidence="1 2" key="1">
    <citation type="submission" date="2014-04" db="EMBL/GenBank/DDBJ databases">
        <authorList>
            <consortium name="DOE Joint Genome Institute"/>
            <person name="Kuo A."/>
            <person name="Kohler A."/>
            <person name="Nagy L.G."/>
            <person name="Floudas D."/>
            <person name="Copeland A."/>
            <person name="Barry K.W."/>
            <person name="Cichocki N."/>
            <person name="Veneault-Fourrey C."/>
            <person name="LaButti K."/>
            <person name="Lindquist E.A."/>
            <person name="Lipzen A."/>
            <person name="Lundell T."/>
            <person name="Morin E."/>
            <person name="Murat C."/>
            <person name="Sun H."/>
            <person name="Tunlid A."/>
            <person name="Henrissat B."/>
            <person name="Grigoriev I.V."/>
            <person name="Hibbett D.S."/>
            <person name="Martin F."/>
            <person name="Nordberg H.P."/>
            <person name="Cantor M.N."/>
            <person name="Hua S.X."/>
        </authorList>
    </citation>
    <scope>NUCLEOTIDE SEQUENCE [LARGE SCALE GENOMIC DNA]</scope>
    <source>
        <strain evidence="1 2">Foug A</strain>
    </source>
</reference>
<organism evidence="1 2">
    <name type="scientific">Scleroderma citrinum Foug A</name>
    <dbReference type="NCBI Taxonomy" id="1036808"/>
    <lineage>
        <taxon>Eukaryota</taxon>
        <taxon>Fungi</taxon>
        <taxon>Dikarya</taxon>
        <taxon>Basidiomycota</taxon>
        <taxon>Agaricomycotina</taxon>
        <taxon>Agaricomycetes</taxon>
        <taxon>Agaricomycetidae</taxon>
        <taxon>Boletales</taxon>
        <taxon>Sclerodermatineae</taxon>
        <taxon>Sclerodermataceae</taxon>
        <taxon>Scleroderma</taxon>
    </lineage>
</organism>
<sequence>FLLCISGWVHIVIMERLNGSEAPLGVQLNSTSEHPAIRAISSTEAPFPYRPIR</sequence>
<protein>
    <submittedName>
        <fullName evidence="1">Uncharacterized protein</fullName>
    </submittedName>
</protein>
<proteinExistence type="predicted"/>
<reference evidence="2" key="2">
    <citation type="submission" date="2015-01" db="EMBL/GenBank/DDBJ databases">
        <title>Evolutionary Origins and Diversification of the Mycorrhizal Mutualists.</title>
        <authorList>
            <consortium name="DOE Joint Genome Institute"/>
            <consortium name="Mycorrhizal Genomics Consortium"/>
            <person name="Kohler A."/>
            <person name="Kuo A."/>
            <person name="Nagy L.G."/>
            <person name="Floudas D."/>
            <person name="Copeland A."/>
            <person name="Barry K.W."/>
            <person name="Cichocki N."/>
            <person name="Veneault-Fourrey C."/>
            <person name="LaButti K."/>
            <person name="Lindquist E.A."/>
            <person name="Lipzen A."/>
            <person name="Lundell T."/>
            <person name="Morin E."/>
            <person name="Murat C."/>
            <person name="Riley R."/>
            <person name="Ohm R."/>
            <person name="Sun H."/>
            <person name="Tunlid A."/>
            <person name="Henrissat B."/>
            <person name="Grigoriev I.V."/>
            <person name="Hibbett D.S."/>
            <person name="Martin F."/>
        </authorList>
    </citation>
    <scope>NUCLEOTIDE SEQUENCE [LARGE SCALE GENOMIC DNA]</scope>
    <source>
        <strain evidence="2">Foug A</strain>
    </source>
</reference>
<dbReference type="InParanoid" id="A0A0C3DC09"/>
<keyword evidence="2" id="KW-1185">Reference proteome</keyword>
<evidence type="ECO:0000313" key="1">
    <source>
        <dbReference type="EMBL" id="KIM58250.1"/>
    </source>
</evidence>
<dbReference type="Proteomes" id="UP000053989">
    <property type="component" value="Unassembled WGS sequence"/>
</dbReference>
<feature type="non-terminal residue" evidence="1">
    <location>
        <position position="1"/>
    </location>
</feature>
<accession>A0A0C3DC09</accession>